<feature type="transmembrane region" description="Helical" evidence="8">
    <location>
        <begin position="325"/>
        <end position="346"/>
    </location>
</feature>
<feature type="binding site" evidence="7">
    <location>
        <position position="555"/>
    </location>
    <ligand>
        <name>ATP</name>
        <dbReference type="ChEBI" id="CHEBI:30616"/>
    </ligand>
</feature>
<dbReference type="AlphaFoldDB" id="A0A5R9GIH1"/>
<keyword evidence="2" id="KW-0723">Serine/threonine-protein kinase</keyword>
<dbReference type="InterPro" id="IPR000719">
    <property type="entry name" value="Prot_kinase_dom"/>
</dbReference>
<keyword evidence="8" id="KW-1133">Transmembrane helix</keyword>
<dbReference type="InterPro" id="IPR011009">
    <property type="entry name" value="Kinase-like_dom_sf"/>
</dbReference>
<dbReference type="GO" id="GO:0005524">
    <property type="term" value="F:ATP binding"/>
    <property type="evidence" value="ECO:0007669"/>
    <property type="project" value="UniProtKB-UniRule"/>
</dbReference>
<evidence type="ECO:0000256" key="5">
    <source>
        <dbReference type="ARBA" id="ARBA00022777"/>
    </source>
</evidence>
<keyword evidence="6 7" id="KW-0067">ATP-binding</keyword>
<evidence type="ECO:0000256" key="3">
    <source>
        <dbReference type="ARBA" id="ARBA00022679"/>
    </source>
</evidence>
<dbReference type="PANTHER" id="PTHR43289">
    <property type="entry name" value="MITOGEN-ACTIVATED PROTEIN KINASE KINASE KINASE 20-RELATED"/>
    <property type="match status" value="1"/>
</dbReference>
<dbReference type="CDD" id="cd14014">
    <property type="entry name" value="STKc_PknB_like"/>
    <property type="match status" value="1"/>
</dbReference>
<reference evidence="10 11" key="1">
    <citation type="journal article" date="2019" name="Appl. Environ. Microbiol.">
        <title>Environmental Evidence and Genomic Insight of Iron-oxidizing Bacteria Preference Towards More Corrosion Resistant Stainless Steel at Higher Salinities.</title>
        <authorList>
            <person name="Garrison C.E."/>
            <person name="Price K.A."/>
            <person name="Field E.K."/>
        </authorList>
    </citation>
    <scope>NUCLEOTIDE SEQUENCE [LARGE SCALE GENOMIC DNA]</scope>
    <source>
        <strain evidence="10 11">P3</strain>
    </source>
</reference>
<dbReference type="EC" id="2.7.11.1" evidence="1"/>
<sequence>MTAGAFWKTDWFLGIMITLLLLGAHSSGLQPLQELDNHFYDLNLRAHLAAVDEDIIIVDVDKASLAQMGNHPQSTIAETISKLSAAGAAVIALDLFYGQPDSDPAHGSGILPATLAQAGNILLPIYFLTGESGNRLNPDLPDYLNHATISHIVDTEGNQAINGGYLRSPYPELAGAAAGLGHLNIFPDADGAVRSEPLAVIYNGKYFPSMSLNLAARALHVPLSDIRINIGHTIELGPITIPVNERIQMRPAFHSPAYPVYSLASVWSGETPADLFNGKIVLIGKAGHVSGNTFATPLTPQMSSVEFNAHVLQSILKEEFISRPAWAGMVETGLMILIGLYLILLLPRMPAMIAAVASALLLLLIIGSSAFVLNSHALWLQCMSAALLLLTGHLALTLKLYGSTYLRSVSHQNHNMADTNKMLAITFQNQGMLEQAYEKFMACNLNDEIASMMYELALSFERKRQFTRAIDIYKHLSEHYQPGYRDIQNRLIAANSSREAVSDGDANAGLSSLLGSGDEKPTLGRYEILSELGKGAMGTVYLGQDPKINRKVAIKTMALSQEFEPGELEEVKKRFFHEAEIAGMLNHPNIVTIFDAGDEHDLAYIAMEYLDGVDLAPYTKKGKLLPLQTTLKIIARVAEALQYAHNHGVIHRDIKPANIMILKNKTVKVTDFGIAHITESSKTRDGVVLGTPSYMSPEQLSGKQLDGRSDLFSLGVMLYELTTGVRPFRAESIAKLMLKIAKEPHVDPRQHNPEIPVCVVTLIDRLLAKKAPQRVASASEALEEISHCLRLLNSSGGQS</sequence>
<protein>
    <recommendedName>
        <fullName evidence="1">non-specific serine/threonine protein kinase</fullName>
        <ecNumber evidence="1">2.7.11.1</ecNumber>
    </recommendedName>
</protein>
<evidence type="ECO:0000313" key="11">
    <source>
        <dbReference type="Proteomes" id="UP000306585"/>
    </source>
</evidence>
<keyword evidence="11" id="KW-1185">Reference proteome</keyword>
<comment type="caution">
    <text evidence="10">The sequence shown here is derived from an EMBL/GenBank/DDBJ whole genome shotgun (WGS) entry which is preliminary data.</text>
</comment>
<keyword evidence="4 7" id="KW-0547">Nucleotide-binding</keyword>
<dbReference type="EMBL" id="VBRY01000009">
    <property type="protein sequence ID" value="TLS66516.1"/>
    <property type="molecule type" value="Genomic_DNA"/>
</dbReference>
<dbReference type="InterPro" id="IPR007890">
    <property type="entry name" value="CHASE2"/>
</dbReference>
<dbReference type="Gene3D" id="3.30.200.20">
    <property type="entry name" value="Phosphorylase Kinase, domain 1"/>
    <property type="match status" value="1"/>
</dbReference>
<keyword evidence="8" id="KW-0812">Transmembrane</keyword>
<dbReference type="GO" id="GO:0004674">
    <property type="term" value="F:protein serine/threonine kinase activity"/>
    <property type="evidence" value="ECO:0007669"/>
    <property type="project" value="UniProtKB-KW"/>
</dbReference>
<feature type="transmembrane region" description="Helical" evidence="8">
    <location>
        <begin position="353"/>
        <end position="372"/>
    </location>
</feature>
<dbReference type="SMART" id="SM01080">
    <property type="entry name" value="CHASE2"/>
    <property type="match status" value="1"/>
</dbReference>
<dbReference type="Proteomes" id="UP000306585">
    <property type="component" value="Unassembled WGS sequence"/>
</dbReference>
<accession>A0A5R9GIH1</accession>
<evidence type="ECO:0000259" key="9">
    <source>
        <dbReference type="PROSITE" id="PS50011"/>
    </source>
</evidence>
<name>A0A5R9GIH1_9PROT</name>
<dbReference type="Pfam" id="PF00069">
    <property type="entry name" value="Pkinase"/>
    <property type="match status" value="1"/>
</dbReference>
<dbReference type="FunFam" id="1.10.510.10:FF:000021">
    <property type="entry name" value="Serine/threonine protein kinase"/>
    <property type="match status" value="1"/>
</dbReference>
<dbReference type="Pfam" id="PF05226">
    <property type="entry name" value="CHASE2"/>
    <property type="match status" value="1"/>
</dbReference>
<dbReference type="InterPro" id="IPR008271">
    <property type="entry name" value="Ser/Thr_kinase_AS"/>
</dbReference>
<keyword evidence="3" id="KW-0808">Transferase</keyword>
<dbReference type="PANTHER" id="PTHR43289:SF6">
    <property type="entry name" value="SERINE_THREONINE-PROTEIN KINASE NEKL-3"/>
    <property type="match status" value="1"/>
</dbReference>
<keyword evidence="5" id="KW-0418">Kinase</keyword>
<evidence type="ECO:0000256" key="4">
    <source>
        <dbReference type="ARBA" id="ARBA00022741"/>
    </source>
</evidence>
<evidence type="ECO:0000256" key="8">
    <source>
        <dbReference type="SAM" id="Phobius"/>
    </source>
</evidence>
<dbReference type="PROSITE" id="PS50011">
    <property type="entry name" value="PROTEIN_KINASE_DOM"/>
    <property type="match status" value="1"/>
</dbReference>
<evidence type="ECO:0000256" key="1">
    <source>
        <dbReference type="ARBA" id="ARBA00012513"/>
    </source>
</evidence>
<dbReference type="InterPro" id="IPR017441">
    <property type="entry name" value="Protein_kinase_ATP_BS"/>
</dbReference>
<evidence type="ECO:0000256" key="2">
    <source>
        <dbReference type="ARBA" id="ARBA00022527"/>
    </source>
</evidence>
<evidence type="ECO:0000256" key="6">
    <source>
        <dbReference type="ARBA" id="ARBA00022840"/>
    </source>
</evidence>
<dbReference type="SUPFAM" id="SSF56112">
    <property type="entry name" value="Protein kinase-like (PK-like)"/>
    <property type="match status" value="1"/>
</dbReference>
<organism evidence="10 11">
    <name type="scientific">Mariprofundus erugo</name>
    <dbReference type="NCBI Taxonomy" id="2528639"/>
    <lineage>
        <taxon>Bacteria</taxon>
        <taxon>Pseudomonadati</taxon>
        <taxon>Pseudomonadota</taxon>
        <taxon>Candidatius Mariprofundia</taxon>
        <taxon>Mariprofundales</taxon>
        <taxon>Mariprofundaceae</taxon>
        <taxon>Mariprofundus</taxon>
    </lineage>
</organism>
<evidence type="ECO:0000256" key="7">
    <source>
        <dbReference type="PROSITE-ProRule" id="PRU10141"/>
    </source>
</evidence>
<proteinExistence type="predicted"/>
<dbReference type="RefSeq" id="WP_138239696.1">
    <property type="nucleotide sequence ID" value="NZ_VBRY01000009.1"/>
</dbReference>
<dbReference type="SMART" id="SM00220">
    <property type="entry name" value="S_TKc"/>
    <property type="match status" value="1"/>
</dbReference>
<gene>
    <name evidence="10" type="ORF">FEF65_10145</name>
</gene>
<dbReference type="Gene3D" id="1.10.510.10">
    <property type="entry name" value="Transferase(Phosphotransferase) domain 1"/>
    <property type="match status" value="1"/>
</dbReference>
<dbReference type="PROSITE" id="PS00108">
    <property type="entry name" value="PROTEIN_KINASE_ST"/>
    <property type="match status" value="1"/>
</dbReference>
<feature type="domain" description="Protein kinase" evidence="9">
    <location>
        <begin position="526"/>
        <end position="790"/>
    </location>
</feature>
<evidence type="ECO:0000313" key="10">
    <source>
        <dbReference type="EMBL" id="TLS66516.1"/>
    </source>
</evidence>
<dbReference type="PROSITE" id="PS00107">
    <property type="entry name" value="PROTEIN_KINASE_ATP"/>
    <property type="match status" value="1"/>
</dbReference>
<keyword evidence="8" id="KW-0472">Membrane</keyword>